<organism evidence="2 3">
    <name type="scientific">Emiliania huxleyi (strain CCMP1516)</name>
    <dbReference type="NCBI Taxonomy" id="280463"/>
    <lineage>
        <taxon>Eukaryota</taxon>
        <taxon>Haptista</taxon>
        <taxon>Haptophyta</taxon>
        <taxon>Prymnesiophyceae</taxon>
        <taxon>Isochrysidales</taxon>
        <taxon>Noelaerhabdaceae</taxon>
        <taxon>Emiliania</taxon>
    </lineage>
</organism>
<reference evidence="3" key="1">
    <citation type="journal article" date="2013" name="Nature">
        <title>Pan genome of the phytoplankton Emiliania underpins its global distribution.</title>
        <authorList>
            <person name="Read B.A."/>
            <person name="Kegel J."/>
            <person name="Klute M.J."/>
            <person name="Kuo A."/>
            <person name="Lefebvre S.C."/>
            <person name="Maumus F."/>
            <person name="Mayer C."/>
            <person name="Miller J."/>
            <person name="Monier A."/>
            <person name="Salamov A."/>
            <person name="Young J."/>
            <person name="Aguilar M."/>
            <person name="Claverie J.M."/>
            <person name="Frickenhaus S."/>
            <person name="Gonzalez K."/>
            <person name="Herman E.K."/>
            <person name="Lin Y.C."/>
            <person name="Napier J."/>
            <person name="Ogata H."/>
            <person name="Sarno A.F."/>
            <person name="Shmutz J."/>
            <person name="Schroeder D."/>
            <person name="de Vargas C."/>
            <person name="Verret F."/>
            <person name="von Dassow P."/>
            <person name="Valentin K."/>
            <person name="Van de Peer Y."/>
            <person name="Wheeler G."/>
            <person name="Dacks J.B."/>
            <person name="Delwiche C.F."/>
            <person name="Dyhrman S.T."/>
            <person name="Glockner G."/>
            <person name="John U."/>
            <person name="Richards T."/>
            <person name="Worden A.Z."/>
            <person name="Zhang X."/>
            <person name="Grigoriev I.V."/>
            <person name="Allen A.E."/>
            <person name="Bidle K."/>
            <person name="Borodovsky M."/>
            <person name="Bowler C."/>
            <person name="Brownlee C."/>
            <person name="Cock J.M."/>
            <person name="Elias M."/>
            <person name="Gladyshev V.N."/>
            <person name="Groth M."/>
            <person name="Guda C."/>
            <person name="Hadaegh A."/>
            <person name="Iglesias-Rodriguez M.D."/>
            <person name="Jenkins J."/>
            <person name="Jones B.M."/>
            <person name="Lawson T."/>
            <person name="Leese F."/>
            <person name="Lindquist E."/>
            <person name="Lobanov A."/>
            <person name="Lomsadze A."/>
            <person name="Malik S.B."/>
            <person name="Marsh M.E."/>
            <person name="Mackinder L."/>
            <person name="Mock T."/>
            <person name="Mueller-Roeber B."/>
            <person name="Pagarete A."/>
            <person name="Parker M."/>
            <person name="Probert I."/>
            <person name="Quesneville H."/>
            <person name="Raines C."/>
            <person name="Rensing S.A."/>
            <person name="Riano-Pachon D.M."/>
            <person name="Richier S."/>
            <person name="Rokitta S."/>
            <person name="Shiraiwa Y."/>
            <person name="Soanes D.M."/>
            <person name="van der Giezen M."/>
            <person name="Wahlund T.M."/>
            <person name="Williams B."/>
            <person name="Wilson W."/>
            <person name="Wolfe G."/>
            <person name="Wurch L.L."/>
        </authorList>
    </citation>
    <scope>NUCLEOTIDE SEQUENCE</scope>
</reference>
<dbReference type="InterPro" id="IPR027417">
    <property type="entry name" value="P-loop_NTPase"/>
</dbReference>
<protein>
    <recommendedName>
        <fullName evidence="4">Sulfotransferase domain-containing protein</fullName>
    </recommendedName>
</protein>
<dbReference type="Pfam" id="PF03567">
    <property type="entry name" value="Sulfotransfer_2"/>
    <property type="match status" value="1"/>
</dbReference>
<sequence length="396" mass="43594">MSAAVARARLPGESRRRDDGGAAAASAAVTSFEGESDPSRRLAGEALARVGEARGGFRGDGDGLRRVGDRVGRCGGEATIKEPLSYWSGPLNLSAARRGQLFAGRRGGRRMRGGRRLEADGDATVGRQLAAPGKCARGSPDWKPVGFVHVNKAGGTAMIAILGKHSRPQMLQFTSPQALAKLRSIRSRFFHASAALQQWAVGEAAWRDAYRFALVRNPWARQVSMFHFLLETASCAKPCGQRAAHCDKRLLPQAGPWLASVDLATPRFRAWIRDMAAAFPPGHPQQHLFGARFHGNERDAWYNASQISWMVDGRGAVLVDDIFKLEELQQHWPTLQRRVCSLRGVPYADGGLRKNPSTHAHYSRYYDDQTRRIVAQYMQADIDRFGYTFEQQQGGG</sequence>
<evidence type="ECO:0000313" key="3">
    <source>
        <dbReference type="Proteomes" id="UP000013827"/>
    </source>
</evidence>
<dbReference type="SUPFAM" id="SSF52540">
    <property type="entry name" value="P-loop containing nucleoside triphosphate hydrolases"/>
    <property type="match status" value="1"/>
</dbReference>
<feature type="region of interest" description="Disordered" evidence="1">
    <location>
        <begin position="1"/>
        <end position="40"/>
    </location>
</feature>
<feature type="compositionally biased region" description="Basic and acidic residues" evidence="1">
    <location>
        <begin position="10"/>
        <end position="20"/>
    </location>
</feature>
<dbReference type="EnsemblProtists" id="EOD09909">
    <property type="protein sequence ID" value="EOD09909"/>
    <property type="gene ID" value="EMIHUDRAFT_248595"/>
</dbReference>
<name>A0A0D3IF74_EMIH1</name>
<keyword evidence="3" id="KW-1185">Reference proteome</keyword>
<evidence type="ECO:0008006" key="4">
    <source>
        <dbReference type="Google" id="ProtNLM"/>
    </source>
</evidence>
<dbReference type="PaxDb" id="2903-EOD09909"/>
<dbReference type="AlphaFoldDB" id="A0A0D3IF74"/>
<proteinExistence type="predicted"/>
<evidence type="ECO:0000313" key="2">
    <source>
        <dbReference type="EnsemblProtists" id="EOD09909"/>
    </source>
</evidence>
<reference evidence="2" key="2">
    <citation type="submission" date="2024-10" db="UniProtKB">
        <authorList>
            <consortium name="EnsemblProtists"/>
        </authorList>
    </citation>
    <scope>IDENTIFICATION</scope>
</reference>
<dbReference type="InterPro" id="IPR005331">
    <property type="entry name" value="Sulfotransferase"/>
</dbReference>
<dbReference type="eggNOG" id="ENOG502STEJ">
    <property type="taxonomic scope" value="Eukaryota"/>
</dbReference>
<dbReference type="HOGENOM" id="CLU_697254_0_0_1"/>
<accession>A0A0D3IF74</accession>
<dbReference type="Gene3D" id="3.40.50.300">
    <property type="entry name" value="P-loop containing nucleotide triphosphate hydrolases"/>
    <property type="match status" value="1"/>
</dbReference>
<dbReference type="GO" id="GO:0016020">
    <property type="term" value="C:membrane"/>
    <property type="evidence" value="ECO:0007669"/>
    <property type="project" value="InterPro"/>
</dbReference>
<dbReference type="Proteomes" id="UP000013827">
    <property type="component" value="Unassembled WGS sequence"/>
</dbReference>
<dbReference type="KEGG" id="ehx:EMIHUDRAFT_248595"/>
<dbReference type="GO" id="GO:0008146">
    <property type="term" value="F:sulfotransferase activity"/>
    <property type="evidence" value="ECO:0007669"/>
    <property type="project" value="InterPro"/>
</dbReference>
<dbReference type="GeneID" id="17256060"/>
<evidence type="ECO:0000256" key="1">
    <source>
        <dbReference type="SAM" id="MobiDB-lite"/>
    </source>
</evidence>
<dbReference type="RefSeq" id="XP_005762338.1">
    <property type="nucleotide sequence ID" value="XM_005762281.1"/>
</dbReference>